<reference evidence="14" key="1">
    <citation type="submission" date="2019-05" db="EMBL/GenBank/DDBJ databases">
        <title>Complete genome sequencing of Absiella argi strain JCM 30884.</title>
        <authorList>
            <person name="Sakamoto M."/>
            <person name="Murakami T."/>
            <person name="Mori H."/>
        </authorList>
    </citation>
    <scope>NUCLEOTIDE SEQUENCE [LARGE SCALE GENOMIC DNA]</scope>
    <source>
        <strain evidence="14">JCM 30884</strain>
    </source>
</reference>
<dbReference type="SUPFAM" id="SSF48576">
    <property type="entry name" value="Terpenoid synthases"/>
    <property type="match status" value="1"/>
</dbReference>
<protein>
    <recommendedName>
        <fullName evidence="4">Farnesyl diphosphate synthase</fullName>
        <ecNumber evidence="3">2.5.1.10</ecNumber>
    </recommendedName>
    <alternativeName>
        <fullName evidence="10">(2E,6E)-farnesyl diphosphate synthase</fullName>
    </alternativeName>
    <alternativeName>
        <fullName evidence="9">Geranyltranstransferase</fullName>
    </alternativeName>
</protein>
<comment type="catalytic activity">
    <reaction evidence="11">
        <text>isopentenyl diphosphate + (2E)-geranyl diphosphate = (2E,6E)-farnesyl diphosphate + diphosphate</text>
        <dbReference type="Rhea" id="RHEA:19361"/>
        <dbReference type="ChEBI" id="CHEBI:33019"/>
        <dbReference type="ChEBI" id="CHEBI:58057"/>
        <dbReference type="ChEBI" id="CHEBI:128769"/>
        <dbReference type="ChEBI" id="CHEBI:175763"/>
        <dbReference type="EC" id="2.5.1.10"/>
    </reaction>
</comment>
<dbReference type="AlphaFoldDB" id="A0A6N4TFU6"/>
<evidence type="ECO:0000256" key="10">
    <source>
        <dbReference type="ARBA" id="ARBA00032873"/>
    </source>
</evidence>
<evidence type="ECO:0000313" key="14">
    <source>
        <dbReference type="Proteomes" id="UP000464754"/>
    </source>
</evidence>
<evidence type="ECO:0000256" key="3">
    <source>
        <dbReference type="ARBA" id="ARBA00012439"/>
    </source>
</evidence>
<dbReference type="Gene3D" id="1.10.600.10">
    <property type="entry name" value="Farnesyl Diphosphate Synthase"/>
    <property type="match status" value="1"/>
</dbReference>
<comment type="cofactor">
    <cofactor evidence="1">
        <name>Mg(2+)</name>
        <dbReference type="ChEBI" id="CHEBI:18420"/>
    </cofactor>
</comment>
<dbReference type="InterPro" id="IPR008949">
    <property type="entry name" value="Isoprenoid_synthase_dom_sf"/>
</dbReference>
<dbReference type="KEGG" id="aarg:Aargi30884_05320"/>
<dbReference type="PROSITE" id="PS00723">
    <property type="entry name" value="POLYPRENYL_SYNTHASE_1"/>
    <property type="match status" value="1"/>
</dbReference>
<dbReference type="GO" id="GO:0016114">
    <property type="term" value="P:terpenoid biosynthetic process"/>
    <property type="evidence" value="ECO:0007669"/>
    <property type="project" value="UniProtKB-ARBA"/>
</dbReference>
<proteinExistence type="inferred from homology"/>
<sequence>MSEFETYLSTVLDDVKNSTVKEAMCYSLMAGGKRIRPQLLLSTLKAYGANAHVGYKAAAAIEMIHTYSLIHDDLPAMDNDTLRRGKPTCHVKYGEANAILAGDALLTQAFVLGANACEEADVNCHIVSLLSRYSGADGMVLGQCLDLEGEAKKDITLEEMKEIHYYKTGRLLTLPFLCAAYLTHNEKDIPVWEKIGSLLGLSFQIQDDVLDVTADEKELGKNINSDADNNKTTYVTLLGIEDALSQANAYYEEALCLLDTLKINKEPLMEVFVALLHRKK</sequence>
<dbReference type="GO" id="GO:0046872">
    <property type="term" value="F:metal ion binding"/>
    <property type="evidence" value="ECO:0007669"/>
    <property type="project" value="UniProtKB-KW"/>
</dbReference>
<evidence type="ECO:0000256" key="1">
    <source>
        <dbReference type="ARBA" id="ARBA00001946"/>
    </source>
</evidence>
<comment type="similarity">
    <text evidence="2 12">Belongs to the FPP/GGPP synthase family.</text>
</comment>
<dbReference type="PROSITE" id="PS00444">
    <property type="entry name" value="POLYPRENYL_SYNTHASE_2"/>
    <property type="match status" value="1"/>
</dbReference>
<dbReference type="Pfam" id="PF00348">
    <property type="entry name" value="polyprenyl_synt"/>
    <property type="match status" value="1"/>
</dbReference>
<keyword evidence="7" id="KW-0460">Magnesium</keyword>
<dbReference type="PANTHER" id="PTHR43281">
    <property type="entry name" value="FARNESYL DIPHOSPHATE SYNTHASE"/>
    <property type="match status" value="1"/>
</dbReference>
<keyword evidence="8" id="KW-0414">Isoprene biosynthesis</keyword>
<evidence type="ECO:0000256" key="7">
    <source>
        <dbReference type="ARBA" id="ARBA00022842"/>
    </source>
</evidence>
<dbReference type="SFLD" id="SFLDG01017">
    <property type="entry name" value="Polyprenyl_Transferase_Like"/>
    <property type="match status" value="1"/>
</dbReference>
<dbReference type="EC" id="2.5.1.10" evidence="3"/>
<evidence type="ECO:0000256" key="6">
    <source>
        <dbReference type="ARBA" id="ARBA00022723"/>
    </source>
</evidence>
<evidence type="ECO:0000256" key="11">
    <source>
        <dbReference type="ARBA" id="ARBA00049399"/>
    </source>
</evidence>
<dbReference type="NCBIfam" id="NF045485">
    <property type="entry name" value="FPPsyn"/>
    <property type="match status" value="1"/>
</dbReference>
<dbReference type="InterPro" id="IPR000092">
    <property type="entry name" value="Polyprenyl_synt"/>
</dbReference>
<evidence type="ECO:0000256" key="9">
    <source>
        <dbReference type="ARBA" id="ARBA00032380"/>
    </source>
</evidence>
<evidence type="ECO:0000256" key="2">
    <source>
        <dbReference type="ARBA" id="ARBA00006706"/>
    </source>
</evidence>
<evidence type="ECO:0000256" key="5">
    <source>
        <dbReference type="ARBA" id="ARBA00022679"/>
    </source>
</evidence>
<dbReference type="CDD" id="cd00685">
    <property type="entry name" value="Trans_IPPS_HT"/>
    <property type="match status" value="1"/>
</dbReference>
<keyword evidence="14" id="KW-1185">Reference proteome</keyword>
<dbReference type="FunFam" id="1.10.600.10:FF:000001">
    <property type="entry name" value="Geranylgeranyl diphosphate synthase"/>
    <property type="match status" value="1"/>
</dbReference>
<name>A0A6N4TFU6_9FIRM</name>
<gene>
    <name evidence="13" type="primary">ispA</name>
    <name evidence="13" type="ORF">Aargi30884_05320</name>
</gene>
<dbReference type="InterPro" id="IPR033749">
    <property type="entry name" value="Polyprenyl_synt_CS"/>
</dbReference>
<dbReference type="PANTHER" id="PTHR43281:SF1">
    <property type="entry name" value="FARNESYL DIPHOSPHATE SYNTHASE"/>
    <property type="match status" value="1"/>
</dbReference>
<evidence type="ECO:0000256" key="4">
    <source>
        <dbReference type="ARBA" id="ARBA00015100"/>
    </source>
</evidence>
<dbReference type="GO" id="GO:0005737">
    <property type="term" value="C:cytoplasm"/>
    <property type="evidence" value="ECO:0007669"/>
    <property type="project" value="UniProtKB-ARBA"/>
</dbReference>
<dbReference type="GO" id="GO:0004337">
    <property type="term" value="F:(2E,6E)-farnesyl diphosphate synthase activity"/>
    <property type="evidence" value="ECO:0007669"/>
    <property type="project" value="UniProtKB-EC"/>
</dbReference>
<keyword evidence="6" id="KW-0479">Metal-binding</keyword>
<dbReference type="RefSeq" id="WP_163051447.1">
    <property type="nucleotide sequence ID" value="NZ_AP019695.1"/>
</dbReference>
<dbReference type="EMBL" id="AP019695">
    <property type="protein sequence ID" value="BBK21629.1"/>
    <property type="molecule type" value="Genomic_DNA"/>
</dbReference>
<accession>A0A6N4TFU6</accession>
<evidence type="ECO:0000256" key="8">
    <source>
        <dbReference type="ARBA" id="ARBA00023229"/>
    </source>
</evidence>
<dbReference type="SFLD" id="SFLDS00005">
    <property type="entry name" value="Isoprenoid_Synthase_Type_I"/>
    <property type="match status" value="1"/>
</dbReference>
<dbReference type="Proteomes" id="UP000464754">
    <property type="component" value="Chromosome"/>
</dbReference>
<organism evidence="13 14">
    <name type="scientific">Amedibacterium intestinale</name>
    <dbReference type="NCBI Taxonomy" id="2583452"/>
    <lineage>
        <taxon>Bacteria</taxon>
        <taxon>Bacillati</taxon>
        <taxon>Bacillota</taxon>
        <taxon>Erysipelotrichia</taxon>
        <taxon>Erysipelotrichales</taxon>
        <taxon>Erysipelotrichaceae</taxon>
        <taxon>Amedibacterium</taxon>
    </lineage>
</organism>
<evidence type="ECO:0000313" key="13">
    <source>
        <dbReference type="EMBL" id="BBK21629.1"/>
    </source>
</evidence>
<dbReference type="InterPro" id="IPR053378">
    <property type="entry name" value="Prenyl_diphosphate_synthase"/>
</dbReference>
<evidence type="ECO:0000256" key="12">
    <source>
        <dbReference type="RuleBase" id="RU004466"/>
    </source>
</evidence>
<keyword evidence="5 12" id="KW-0808">Transferase</keyword>